<keyword evidence="3" id="KW-1003">Cell membrane</keyword>
<sequence length="219" mass="24394">MRRPRTPLKLELPLILFLGVFWMAVWQSFDLGTFIIGVVYGTIAVRVFYLPPLRGTGRINPIWLLVLVLRFLGKMVYASFQVSWIILVKGPRVRNSIISIQLRSHDDLMITLVTHHLGLVPGSVLLDVDRTTATLYLHALNVTDDYRAEKIRQDALRTEALLIRALGNRSDLAVIKAERRLGRMAGFSKTERESPIPAHSNAPAAGLTSGRTKGGGKTS</sequence>
<feature type="transmembrane region" description="Helical" evidence="8">
    <location>
        <begin position="31"/>
        <end position="50"/>
    </location>
</feature>
<keyword evidence="10" id="KW-1185">Reference proteome</keyword>
<evidence type="ECO:0000256" key="1">
    <source>
        <dbReference type="ARBA" id="ARBA00004651"/>
    </source>
</evidence>
<feature type="region of interest" description="Disordered" evidence="7">
    <location>
        <begin position="186"/>
        <end position="219"/>
    </location>
</feature>
<evidence type="ECO:0000256" key="3">
    <source>
        <dbReference type="ARBA" id="ARBA00022475"/>
    </source>
</evidence>
<evidence type="ECO:0000256" key="2">
    <source>
        <dbReference type="ARBA" id="ARBA00006228"/>
    </source>
</evidence>
<dbReference type="PANTHER" id="PTHR34584:SF1">
    <property type="entry name" value="NA(+)_H(+) ANTIPORTER SUBUNIT E1"/>
    <property type="match status" value="1"/>
</dbReference>
<feature type="transmembrane region" description="Helical" evidence="8">
    <location>
        <begin position="62"/>
        <end position="87"/>
    </location>
</feature>
<evidence type="ECO:0000256" key="5">
    <source>
        <dbReference type="ARBA" id="ARBA00022989"/>
    </source>
</evidence>
<dbReference type="RefSeq" id="WP_168886876.1">
    <property type="nucleotide sequence ID" value="NZ_JABAHY010000003.1"/>
</dbReference>
<evidence type="ECO:0000313" key="10">
    <source>
        <dbReference type="Proteomes" id="UP000523139"/>
    </source>
</evidence>
<dbReference type="Pfam" id="PF01899">
    <property type="entry name" value="MNHE"/>
    <property type="match status" value="1"/>
</dbReference>
<keyword evidence="4 8" id="KW-0812">Transmembrane</keyword>
<keyword evidence="5 8" id="KW-1133">Transmembrane helix</keyword>
<name>A0A7X8TJB3_9MICC</name>
<dbReference type="Proteomes" id="UP000523139">
    <property type="component" value="Unassembled WGS sequence"/>
</dbReference>
<keyword evidence="6 8" id="KW-0472">Membrane</keyword>
<evidence type="ECO:0000256" key="6">
    <source>
        <dbReference type="ARBA" id="ARBA00023136"/>
    </source>
</evidence>
<reference evidence="9 10" key="1">
    <citation type="submission" date="2020-04" db="EMBL/GenBank/DDBJ databases">
        <title>Nesterenkonia sp. nov., isolated from marine sediment.</title>
        <authorList>
            <person name="Zhang G."/>
        </authorList>
    </citation>
    <scope>NUCLEOTIDE SEQUENCE [LARGE SCALE GENOMIC DNA]</scope>
    <source>
        <strain evidence="9 10">MY13</strain>
    </source>
</reference>
<evidence type="ECO:0000313" key="9">
    <source>
        <dbReference type="EMBL" id="NLS09377.1"/>
    </source>
</evidence>
<protein>
    <submittedName>
        <fullName evidence="9">Na+/H+ antiporter subunit E</fullName>
    </submittedName>
</protein>
<evidence type="ECO:0000256" key="7">
    <source>
        <dbReference type="SAM" id="MobiDB-lite"/>
    </source>
</evidence>
<accession>A0A7X8TJB3</accession>
<dbReference type="GO" id="GO:0008324">
    <property type="term" value="F:monoatomic cation transmembrane transporter activity"/>
    <property type="evidence" value="ECO:0007669"/>
    <property type="project" value="InterPro"/>
</dbReference>
<dbReference type="NCBIfam" id="NF006521">
    <property type="entry name" value="PRK08965.1-5"/>
    <property type="match status" value="1"/>
</dbReference>
<evidence type="ECO:0000256" key="4">
    <source>
        <dbReference type="ARBA" id="ARBA00022692"/>
    </source>
</evidence>
<dbReference type="PANTHER" id="PTHR34584">
    <property type="entry name" value="NA(+)/H(+) ANTIPORTER SUBUNIT E1"/>
    <property type="match status" value="1"/>
</dbReference>
<comment type="caution">
    <text evidence="9">The sequence shown here is derived from an EMBL/GenBank/DDBJ whole genome shotgun (WGS) entry which is preliminary data.</text>
</comment>
<gene>
    <name evidence="9" type="ORF">HGQ17_05010</name>
</gene>
<comment type="subcellular location">
    <subcellularLocation>
        <location evidence="1">Cell membrane</location>
        <topology evidence="1">Multi-pass membrane protein</topology>
    </subcellularLocation>
</comment>
<dbReference type="GO" id="GO:0005886">
    <property type="term" value="C:plasma membrane"/>
    <property type="evidence" value="ECO:0007669"/>
    <property type="project" value="UniProtKB-SubCell"/>
</dbReference>
<dbReference type="InterPro" id="IPR002758">
    <property type="entry name" value="Cation_antiport_E"/>
</dbReference>
<feature type="transmembrane region" description="Helical" evidence="8">
    <location>
        <begin position="7"/>
        <end position="25"/>
    </location>
</feature>
<dbReference type="AlphaFoldDB" id="A0A7X8TJB3"/>
<dbReference type="EMBL" id="JABAHY010000003">
    <property type="protein sequence ID" value="NLS09377.1"/>
    <property type="molecule type" value="Genomic_DNA"/>
</dbReference>
<comment type="similarity">
    <text evidence="2">Belongs to the CPA3 antiporters (TC 2.A.63) subunit E family.</text>
</comment>
<organism evidence="9 10">
    <name type="scientific">Nesterenkonia sedimenti</name>
    <dbReference type="NCBI Taxonomy" id="1463632"/>
    <lineage>
        <taxon>Bacteria</taxon>
        <taxon>Bacillati</taxon>
        <taxon>Actinomycetota</taxon>
        <taxon>Actinomycetes</taxon>
        <taxon>Micrococcales</taxon>
        <taxon>Micrococcaceae</taxon>
        <taxon>Nesterenkonia</taxon>
    </lineage>
</organism>
<evidence type="ECO:0000256" key="8">
    <source>
        <dbReference type="SAM" id="Phobius"/>
    </source>
</evidence>
<proteinExistence type="inferred from homology"/>